<gene>
    <name evidence="3" type="primary">LOC108680298</name>
</gene>
<feature type="compositionally biased region" description="Basic and acidic residues" evidence="1">
    <location>
        <begin position="2054"/>
        <end position="2086"/>
    </location>
</feature>
<feature type="compositionally biased region" description="Low complexity" evidence="1">
    <location>
        <begin position="598"/>
        <end position="607"/>
    </location>
</feature>
<feature type="region of interest" description="Disordered" evidence="1">
    <location>
        <begin position="1314"/>
        <end position="1717"/>
    </location>
</feature>
<protein>
    <submittedName>
        <fullName evidence="3">Serine/arginine repetitive matrix protein 2-like</fullName>
    </submittedName>
</protein>
<feature type="compositionally biased region" description="Basic and acidic residues" evidence="1">
    <location>
        <begin position="1764"/>
        <end position="1797"/>
    </location>
</feature>
<feature type="compositionally biased region" description="Polar residues" evidence="1">
    <location>
        <begin position="194"/>
        <end position="204"/>
    </location>
</feature>
<dbReference type="OMA" id="TSHPMEN"/>
<feature type="compositionally biased region" description="Basic and acidic residues" evidence="1">
    <location>
        <begin position="1410"/>
        <end position="1421"/>
    </location>
</feature>
<evidence type="ECO:0000313" key="3">
    <source>
        <dbReference type="RefSeq" id="XP_018024587.2"/>
    </source>
</evidence>
<name>A0A8B7PG86_HYAAZ</name>
<organism evidence="2 3">
    <name type="scientific">Hyalella azteca</name>
    <name type="common">Amphipod</name>
    <dbReference type="NCBI Taxonomy" id="294128"/>
    <lineage>
        <taxon>Eukaryota</taxon>
        <taxon>Metazoa</taxon>
        <taxon>Ecdysozoa</taxon>
        <taxon>Arthropoda</taxon>
        <taxon>Crustacea</taxon>
        <taxon>Multicrustacea</taxon>
        <taxon>Malacostraca</taxon>
        <taxon>Eumalacostraca</taxon>
        <taxon>Peracarida</taxon>
        <taxon>Amphipoda</taxon>
        <taxon>Senticaudata</taxon>
        <taxon>Talitrida</taxon>
        <taxon>Talitroidea</taxon>
        <taxon>Hyalellidae</taxon>
        <taxon>Hyalella</taxon>
    </lineage>
</organism>
<feature type="compositionally biased region" description="Basic and acidic residues" evidence="1">
    <location>
        <begin position="1697"/>
        <end position="1717"/>
    </location>
</feature>
<feature type="compositionally biased region" description="Low complexity" evidence="1">
    <location>
        <begin position="217"/>
        <end position="243"/>
    </location>
</feature>
<feature type="compositionally biased region" description="Low complexity" evidence="1">
    <location>
        <begin position="359"/>
        <end position="372"/>
    </location>
</feature>
<feature type="compositionally biased region" description="Basic and acidic residues" evidence="1">
    <location>
        <begin position="1473"/>
        <end position="1550"/>
    </location>
</feature>
<feature type="compositionally biased region" description="Basic and acidic residues" evidence="1">
    <location>
        <begin position="2237"/>
        <end position="2251"/>
    </location>
</feature>
<accession>A0A8B7PG86</accession>
<feature type="compositionally biased region" description="Polar residues" evidence="1">
    <location>
        <begin position="375"/>
        <end position="384"/>
    </location>
</feature>
<feature type="compositionally biased region" description="Basic and acidic residues" evidence="1">
    <location>
        <begin position="289"/>
        <end position="301"/>
    </location>
</feature>
<feature type="compositionally biased region" description="Low complexity" evidence="1">
    <location>
        <begin position="868"/>
        <end position="879"/>
    </location>
</feature>
<feature type="compositionally biased region" description="Basic residues" evidence="1">
    <location>
        <begin position="632"/>
        <end position="657"/>
    </location>
</feature>
<dbReference type="KEGG" id="hazt:108680298"/>
<reference evidence="3" key="1">
    <citation type="submission" date="2025-08" db="UniProtKB">
        <authorList>
            <consortium name="RefSeq"/>
        </authorList>
    </citation>
    <scope>IDENTIFICATION</scope>
    <source>
        <tissue evidence="3">Whole organism</tissue>
    </source>
</reference>
<feature type="compositionally biased region" description="Basic and acidic residues" evidence="1">
    <location>
        <begin position="249"/>
        <end position="259"/>
    </location>
</feature>
<feature type="compositionally biased region" description="Polar residues" evidence="1">
    <location>
        <begin position="1090"/>
        <end position="1106"/>
    </location>
</feature>
<feature type="compositionally biased region" description="Polar residues" evidence="1">
    <location>
        <begin position="847"/>
        <end position="864"/>
    </location>
</feature>
<feature type="compositionally biased region" description="Low complexity" evidence="1">
    <location>
        <begin position="485"/>
        <end position="495"/>
    </location>
</feature>
<feature type="compositionally biased region" description="Basic and acidic residues" evidence="1">
    <location>
        <begin position="1589"/>
        <end position="1612"/>
    </location>
</feature>
<evidence type="ECO:0000313" key="2">
    <source>
        <dbReference type="Proteomes" id="UP000694843"/>
    </source>
</evidence>
<feature type="compositionally biased region" description="Basic and acidic residues" evidence="1">
    <location>
        <begin position="1364"/>
        <end position="1383"/>
    </location>
</feature>
<keyword evidence="2" id="KW-1185">Reference proteome</keyword>
<feature type="compositionally biased region" description="Basic residues" evidence="1">
    <location>
        <begin position="2125"/>
        <end position="2137"/>
    </location>
</feature>
<evidence type="ECO:0000256" key="1">
    <source>
        <dbReference type="SAM" id="MobiDB-lite"/>
    </source>
</evidence>
<feature type="compositionally biased region" description="Basic and acidic residues" evidence="1">
    <location>
        <begin position="1331"/>
        <end position="1340"/>
    </location>
</feature>
<feature type="compositionally biased region" description="Basic residues" evidence="1">
    <location>
        <begin position="2154"/>
        <end position="2176"/>
    </location>
</feature>
<feature type="compositionally biased region" description="Basic residues" evidence="1">
    <location>
        <begin position="455"/>
        <end position="484"/>
    </location>
</feature>
<feature type="compositionally biased region" description="Polar residues" evidence="1">
    <location>
        <begin position="764"/>
        <end position="775"/>
    </location>
</feature>
<feature type="compositionally biased region" description="Low complexity" evidence="1">
    <location>
        <begin position="702"/>
        <end position="722"/>
    </location>
</feature>
<proteinExistence type="predicted"/>
<feature type="compositionally biased region" description="Basic and acidic residues" evidence="1">
    <location>
        <begin position="1446"/>
        <end position="1464"/>
    </location>
</feature>
<feature type="region of interest" description="Disordered" evidence="1">
    <location>
        <begin position="336"/>
        <end position="1106"/>
    </location>
</feature>
<sequence length="2396" mass="270143">MSSEHVKESEGNSDDEIAELRIQALLTKRLNEAEVSLSHQGMEHKAQIAHDHHAEISAHGSGSSIAVLTSSGPENMNVPQNWSPHQHGFRNHPEGNPNHFSGEGNRSAHVPRGYNSPQWRGRMAPDNDRFNTSHPMENRMGQTYGGMQQSRGDPSNRRNYAGKFPDTSTSSLALPQDKYANKNIASKHTEKMETNVSARWQRLQSSDSESESDSDSSESGSSSSGQSSSSSSSSDSGSSSESSSDSEDENRGKNKKGPESKSQSNKNQKDSKQDFAKVTSDSDGFTSSIKKELDQESEKHFVSNSINPRTIGNSLELNDPAAAVARGVALPQLANESGSISEPIRSIGHPPAHEFEIPSSTQSLSATNSSLNVKLESSNSSVNTPIKGVVQPPLINPQETPSCRGSPPQPLRSSPMRPNSRSPYRRKYLSPYRRDSRSPYRRDSRSPYRRDSRSPYRRGSRSPYRRRSRSLYRRNSRSPYRRRSSSLSRRGSRSPIRGLDSRLLIKRKSLSPGPHSPHLHLPRGSRSPIRRSSRSPLRRGSRSPIRRGSRSPIRRGSRSPIRRGSRSPIRRGSRSPIRRGSRSPIRRGSRSPIRRGSRSPIRPGSRSPIRRSSRSPMRRGSRSPIPYGSRSPIRRHSRSPLHRWSRSHIRHGSRSPIRRGSQSPIRRGPRSPIRRGSRSPIRRGSRSPIRRGSRSPIRRSSRSPIRQGSRSPIRRGSQSPIRRGLRSPIQRGSRSPILRGPQSVLRRSHSSSKPGPRSPPAKGASSNQNSLSKSPPKQVVSLSSSNRKSRSPARRRSKSPPELASRSQIRRCSRSQSRSRNDSHSVPESKNLCKPVALDSPMPPSRRNGSSTFEVDSNRCTASSPAGRVSRSLVRSSLSPKRRVGMNSNSPSRRLIEHHHATSPRRLGNRPPMRRSQSPMKMDKKISSENQPRPSHKTCRSPSRELHYHKNLVPSDPNLQKLGKAFPRYYRSTSKSPGRYSPVQRSPGRTVRSSQSTLRPPPSESLRPHPGETSLRQSFGQNARDIQRYPRSPINRRSSSPASRARMSPNSRSVNRRKSSSPGSKSFMLKSRSPTNTNFGPGYGPISDNFMGNSRPSRRSWSPEISGQPQFQRHFLNERVQRYPPDGNLASHFPFARGRTSLSPQRMSEPQCYADVTRDTFVRRAPFNSEFSSDSYRELRPPHFVTNQHNRNIENREMIARPGQPSDFRNPRHNLQGEMLRSNCYEDQFSNRQNPPSIWPKPEFGNYGAGRVLHGNIRGMNTPFERFGRGGRGMQGIGNNPIPPLFPGKMVPGEFNNPYARGNDVGLLGDLPSSVENRNFSRNPSAVRGVGHRERARDDPSSVLSSANETPLGRKRQNPSSQLDSRRESEMHATEQRGIRDGAQDVTLGGRNSSFLNAPKFDPTFPLNMQRDRDGQGEIPRKNRNSPDGACRGLFDHTKGLQRPRVHNDDRGGNRTNERPEARFTRRGSPNHPDGRGRGQEKALHSRPPRGDVERPNKEKHDNDQRTRRVETKQRLNRGDDKTSDRGNFHNDDRGRPESSSKIQRNDKRPMSSKSNLEVSGDNRSNESRRPVAYEQLSTPTLPNSRRLSQSDRAEEHILDSFEKAQRPDSEVTKGSQDLLEKGPENPVESERATDGETMKNINATDSASIADVAPIELVPAAVSKVKNEKKGPTTPCGSPSGVPDKTTPSFSPSEMHTLRVDNSLKNKESADESTDVHDIGIEMHVPLDEEHAFGPNSELDFVSPENPKVNTVKECIDQGLLAKARDRASGSEIKHSNSLTKKEESNEYEQNRDRERGRRVHGDKREVNESVQTGSGRAGAHEYIQKNSARDSSRSDSHGASDGRYRNDYSRNDRHPANVHDRLVKLGRDRVSVQDDPRFESRRLKTESRFEPQSRPINDRYSKKPTDINRRDHDREHRKNFGRDYRIDKRRDQPEMESKSDNLERGRGSNLHRKGNDRRMDQNQNESSSRDSRPREDRLKRDASRESKREDMKSGDRRTDETLRTKMESRLVRRSQDRSDSANKRTEQQSRSHSRNEERSDREGQTKKRKERSGKTREDDLSSIADKSDRNKKSERESSAVDAEKKRSKKRKREEDKIEDGSKVIKKHKKKKRAIEVENEPNSKRKSVAASRKKNKKEVVEGEEETKPEKRTKSPKKKKKKDKKKKKAKKSKKPARTSDEEGSQEEDYAPKRKQDRHSESSSEDLRYTLKRKIADDADSSFDTSPHNARKSRKPLHGADNRDVGVEKDGRPQVPTRTIFVLKNDLAEPPASTSRHGDSALDTSDERPSSRNRVNEKHHRKYGRNRDVKESGKQILEVGGRRSRDGGWASNREKPVSVDAEPKSKHLGNDLHDPAGDRVPVHLRLGPVSSPVGGGRRVLKNTSGKRGGNAARFRKL</sequence>
<feature type="compositionally biased region" description="Basic residues" evidence="1">
    <location>
        <begin position="517"/>
        <end position="597"/>
    </location>
</feature>
<feature type="compositionally biased region" description="Polar residues" evidence="1">
    <location>
        <begin position="1576"/>
        <end position="1588"/>
    </location>
</feature>
<feature type="compositionally biased region" description="Polar residues" evidence="1">
    <location>
        <begin position="1314"/>
        <end position="1324"/>
    </location>
</feature>
<dbReference type="RefSeq" id="XP_018024587.2">
    <property type="nucleotide sequence ID" value="XM_018169098.2"/>
</dbReference>
<feature type="compositionally biased region" description="Low complexity" evidence="1">
    <location>
        <begin position="1030"/>
        <end position="1053"/>
    </location>
</feature>
<feature type="compositionally biased region" description="Polar residues" evidence="1">
    <location>
        <begin position="279"/>
        <end position="288"/>
    </location>
</feature>
<dbReference type="OrthoDB" id="10691307at2759"/>
<feature type="compositionally biased region" description="Basic and acidic residues" evidence="1">
    <location>
        <begin position="2275"/>
        <end position="2295"/>
    </location>
</feature>
<dbReference type="Proteomes" id="UP000694843">
    <property type="component" value="Unplaced"/>
</dbReference>
<feature type="compositionally biased region" description="Basic residues" evidence="1">
    <location>
        <begin position="2105"/>
        <end position="2114"/>
    </location>
</feature>
<feature type="compositionally biased region" description="Low complexity" evidence="1">
    <location>
        <begin position="411"/>
        <end position="422"/>
    </location>
</feature>
<feature type="compositionally biased region" description="Basic and acidic residues" evidence="1">
    <location>
        <begin position="432"/>
        <end position="454"/>
    </location>
</feature>
<feature type="compositionally biased region" description="Basic and acidic residues" evidence="1">
    <location>
        <begin position="2319"/>
        <end position="2360"/>
    </location>
</feature>
<feature type="compositionally biased region" description="Basic and acidic residues" evidence="1">
    <location>
        <begin position="1969"/>
        <end position="2047"/>
    </location>
</feature>
<feature type="compositionally biased region" description="Basic and acidic residues" evidence="1">
    <location>
        <begin position="2138"/>
        <end position="2153"/>
    </location>
</feature>
<feature type="region of interest" description="Disordered" evidence="1">
    <location>
        <begin position="91"/>
        <end position="307"/>
    </location>
</feature>
<feature type="compositionally biased region" description="Basic and acidic residues" evidence="1">
    <location>
        <begin position="2189"/>
        <end position="2216"/>
    </location>
</feature>
<feature type="compositionally biased region" description="Basic residues" evidence="1">
    <location>
        <begin position="667"/>
        <end position="701"/>
    </location>
</feature>
<feature type="compositionally biased region" description="Basic residues" evidence="1">
    <location>
        <begin position="608"/>
        <end position="621"/>
    </location>
</feature>
<dbReference type="GeneID" id="108680298"/>
<feature type="compositionally biased region" description="Basic residues" evidence="1">
    <location>
        <begin position="787"/>
        <end position="798"/>
    </location>
</feature>
<feature type="compositionally biased region" description="Basic and acidic residues" evidence="1">
    <location>
        <begin position="1619"/>
        <end position="1638"/>
    </location>
</feature>
<feature type="compositionally biased region" description="Basic and acidic residues" evidence="1">
    <location>
        <begin position="2094"/>
        <end position="2104"/>
    </location>
</feature>
<feature type="compositionally biased region" description="Low complexity" evidence="1">
    <location>
        <begin position="622"/>
        <end position="631"/>
    </location>
</feature>
<feature type="compositionally biased region" description="Basic and acidic residues" evidence="1">
    <location>
        <begin position="1820"/>
        <end position="1948"/>
    </location>
</feature>
<feature type="region of interest" description="Disordered" evidence="1">
    <location>
        <begin position="1764"/>
        <end position="2396"/>
    </location>
</feature>